<organism evidence="1">
    <name type="scientific">Arundo donax</name>
    <name type="common">Giant reed</name>
    <name type="synonym">Donax arundinaceus</name>
    <dbReference type="NCBI Taxonomy" id="35708"/>
    <lineage>
        <taxon>Eukaryota</taxon>
        <taxon>Viridiplantae</taxon>
        <taxon>Streptophyta</taxon>
        <taxon>Embryophyta</taxon>
        <taxon>Tracheophyta</taxon>
        <taxon>Spermatophyta</taxon>
        <taxon>Magnoliopsida</taxon>
        <taxon>Liliopsida</taxon>
        <taxon>Poales</taxon>
        <taxon>Poaceae</taxon>
        <taxon>PACMAD clade</taxon>
        <taxon>Arundinoideae</taxon>
        <taxon>Arundineae</taxon>
        <taxon>Arundo</taxon>
    </lineage>
</organism>
<name>A0A0A9A1A1_ARUDO</name>
<proteinExistence type="predicted"/>
<dbReference type="AlphaFoldDB" id="A0A0A9A1A1"/>
<evidence type="ECO:0000313" key="1">
    <source>
        <dbReference type="EMBL" id="JAD45424.1"/>
    </source>
</evidence>
<protein>
    <submittedName>
        <fullName evidence="1">Uncharacterized protein</fullName>
    </submittedName>
</protein>
<dbReference type="EMBL" id="GBRH01252471">
    <property type="protein sequence ID" value="JAD45424.1"/>
    <property type="molecule type" value="Transcribed_RNA"/>
</dbReference>
<accession>A0A0A9A1A1</accession>
<reference evidence="1" key="1">
    <citation type="submission" date="2014-09" db="EMBL/GenBank/DDBJ databases">
        <authorList>
            <person name="Magalhaes I.L.F."/>
            <person name="Oliveira U."/>
            <person name="Santos F.R."/>
            <person name="Vidigal T.H.D.A."/>
            <person name="Brescovit A.D."/>
            <person name="Santos A.J."/>
        </authorList>
    </citation>
    <scope>NUCLEOTIDE SEQUENCE</scope>
    <source>
        <tissue evidence="1">Shoot tissue taken approximately 20 cm above the soil surface</tissue>
    </source>
</reference>
<reference evidence="1" key="2">
    <citation type="journal article" date="2015" name="Data Brief">
        <title>Shoot transcriptome of the giant reed, Arundo donax.</title>
        <authorList>
            <person name="Barrero R.A."/>
            <person name="Guerrero F.D."/>
            <person name="Moolhuijzen P."/>
            <person name="Goolsby J.A."/>
            <person name="Tidwell J."/>
            <person name="Bellgard S.E."/>
            <person name="Bellgard M.I."/>
        </authorList>
    </citation>
    <scope>NUCLEOTIDE SEQUENCE</scope>
    <source>
        <tissue evidence="1">Shoot tissue taken approximately 20 cm above the soil surface</tissue>
    </source>
</reference>
<sequence>MTCIKSRKADSQLNKHQTYCPPRKAIETSQCFMLSDIT</sequence>